<dbReference type="Gene3D" id="1.20.1560.10">
    <property type="entry name" value="ABC transporter type 1, transmembrane domain"/>
    <property type="match status" value="1"/>
</dbReference>
<evidence type="ECO:0000256" key="6">
    <source>
        <dbReference type="ARBA" id="ARBA00023136"/>
    </source>
</evidence>
<feature type="domain" description="ABC transmembrane type-1" evidence="8">
    <location>
        <begin position="545"/>
        <end position="622"/>
    </location>
</feature>
<feature type="compositionally biased region" description="Basic and acidic residues" evidence="7">
    <location>
        <begin position="434"/>
        <end position="447"/>
    </location>
</feature>
<evidence type="ECO:0000256" key="1">
    <source>
        <dbReference type="ARBA" id="ARBA00022448"/>
    </source>
</evidence>
<evidence type="ECO:0000256" key="4">
    <source>
        <dbReference type="ARBA" id="ARBA00022840"/>
    </source>
</evidence>
<dbReference type="STRING" id="1095629.A0A0C9XDS4"/>
<gene>
    <name evidence="9" type="ORF">K443DRAFT_12193</name>
</gene>
<evidence type="ECO:0000313" key="9">
    <source>
        <dbReference type="EMBL" id="KIJ94342.1"/>
    </source>
</evidence>
<evidence type="ECO:0000313" key="10">
    <source>
        <dbReference type="Proteomes" id="UP000054477"/>
    </source>
</evidence>
<dbReference type="PANTHER" id="PTHR24223">
    <property type="entry name" value="ATP-BINDING CASSETTE SUB-FAMILY C"/>
    <property type="match status" value="1"/>
</dbReference>
<proteinExistence type="predicted"/>
<name>A0A0C9XDS4_9AGAR</name>
<dbReference type="AlphaFoldDB" id="A0A0C9XDS4"/>
<sequence length="1102" mass="122302">MSSPSSSPSLGGLLSLGSRQENEARCERRTRLLDWWLAQSWKIWLRGVGRFCLMENINRLHMTLTVFPRTPPFAHSSPAKPIFNDSRPSQFPQILPLLSNGPIPQLPIGQICSVDHWERLSDDTDAEHLRFNRFRDFLAPYELIGPVSILPDTLQSSRGFKDTSNIDLHELHPPATPPVVQPVHFSSLLPLSGFTPSYDPLPVRRLHHRMAYSPATSSSSALPFSKIGGLLCDYTLLSTPYPPPPIILALSSDLVAVIGLLYLILTMPLAVPSDLISPSEIVRPICHPRRLPFPLESVPLVDLGSDATLKESDVWNLSPTMQSRPIFAKFSTLSVNTPASPLDRHLYSAIQAPSSSNGFSIPLIWSTLLGVPESQTRASTYAFQAFTCTVLKAQADAPKRKDFSGVVNKEEEEKGKDKTTTEDDGKRKRKTKAEKKQEKEKAAKAEDPRIGADVGKIVNLMAGDANRVILCPDIGSWNRIIRPQDLTKHIRIVFHLRRHFTPSLPNACLLTHSQRSTIRDPDCWCVLVPAGAHLPGSSSYWRDALSTKWSIRIQKGVLAAKDKRMGVLNELIGAVKFIKFFSWEEPWIGRALDAREAEMKWMIKGAASGMKWPIILSSLTTFPSQFLSIPSYFTSFGCVFWYPLSRSSCLLCKEASELLCPLYGGLSLFTYTTGVALKHIAVYLDEEVTDQVTSLQKDFKAEPHLPGGKDKEGLGLENATLKWNAVVDVEKQKDQAKTKIGVLSTSASSDIPYPTSSNDEVETAATSYVETAASDSGSLLETDELCDITVRFPEGQLSVVTGPSASGKTALLMALLGEQQGNIVMSKDTSRINENSIKDNILFGYPFDEERYNAVVVCWLAQAMLDSHMFRCLYAKLCDLLFANQIVVLIAHHVELVLAAANYLVRMLDNRTDTQGPIEDLRAQGILEKFMLNAAVEVGKEELREAVVVAGDLEVFDGAPKSPLEETKKPRKFVKDEHHETGGVMWSIYIRASPRLGYATKDQKFSPDSSVEAKLHSHHICSPSSPPTDARRAKSLSSMNSYKPPFSADLYLPISTSFLPHPLPSATIRFLPFRFPPTQRRLLALHNGRATSRAPFCVWREQ</sequence>
<keyword evidence="3" id="KW-0547">Nucleotide-binding</keyword>
<evidence type="ECO:0000256" key="2">
    <source>
        <dbReference type="ARBA" id="ARBA00022692"/>
    </source>
</evidence>
<keyword evidence="1" id="KW-0813">Transport</keyword>
<dbReference type="InterPro" id="IPR036640">
    <property type="entry name" value="ABC1_TM_sf"/>
</dbReference>
<keyword evidence="5" id="KW-1133">Transmembrane helix</keyword>
<feature type="region of interest" description="Disordered" evidence="7">
    <location>
        <begin position="404"/>
        <end position="447"/>
    </location>
</feature>
<accession>A0A0C9XDS4</accession>
<dbReference type="InterPro" id="IPR011527">
    <property type="entry name" value="ABC1_TM_dom"/>
</dbReference>
<dbReference type="SUPFAM" id="SSF52540">
    <property type="entry name" value="P-loop containing nucleoside triphosphate hydrolases"/>
    <property type="match status" value="1"/>
</dbReference>
<reference evidence="9 10" key="1">
    <citation type="submission" date="2014-04" db="EMBL/GenBank/DDBJ databases">
        <authorList>
            <consortium name="DOE Joint Genome Institute"/>
            <person name="Kuo A."/>
            <person name="Kohler A."/>
            <person name="Nagy L.G."/>
            <person name="Floudas D."/>
            <person name="Copeland A."/>
            <person name="Barry K.W."/>
            <person name="Cichocki N."/>
            <person name="Veneault-Fourrey C."/>
            <person name="LaButti K."/>
            <person name="Lindquist E.A."/>
            <person name="Lipzen A."/>
            <person name="Lundell T."/>
            <person name="Morin E."/>
            <person name="Murat C."/>
            <person name="Sun H."/>
            <person name="Tunlid A."/>
            <person name="Henrissat B."/>
            <person name="Grigoriev I.V."/>
            <person name="Hibbett D.S."/>
            <person name="Martin F."/>
            <person name="Nordberg H.P."/>
            <person name="Cantor M.N."/>
            <person name="Hua S.X."/>
        </authorList>
    </citation>
    <scope>NUCLEOTIDE SEQUENCE [LARGE SCALE GENOMIC DNA]</scope>
    <source>
        <strain evidence="9 10">LaAM-08-1</strain>
    </source>
</reference>
<dbReference type="HOGENOM" id="CLU_282996_0_0_1"/>
<dbReference type="Proteomes" id="UP000054477">
    <property type="component" value="Unassembled WGS sequence"/>
</dbReference>
<dbReference type="InterPro" id="IPR027417">
    <property type="entry name" value="P-loop_NTPase"/>
</dbReference>
<dbReference type="Gene3D" id="3.40.50.300">
    <property type="entry name" value="P-loop containing nucleotide triphosphate hydrolases"/>
    <property type="match status" value="1"/>
</dbReference>
<evidence type="ECO:0000256" key="7">
    <source>
        <dbReference type="SAM" id="MobiDB-lite"/>
    </source>
</evidence>
<dbReference type="InterPro" id="IPR050173">
    <property type="entry name" value="ABC_transporter_C-like"/>
</dbReference>
<evidence type="ECO:0000256" key="5">
    <source>
        <dbReference type="ARBA" id="ARBA00022989"/>
    </source>
</evidence>
<keyword evidence="6" id="KW-0472">Membrane</keyword>
<dbReference type="GO" id="GO:0016020">
    <property type="term" value="C:membrane"/>
    <property type="evidence" value="ECO:0007669"/>
    <property type="project" value="InterPro"/>
</dbReference>
<organism evidence="9 10">
    <name type="scientific">Laccaria amethystina LaAM-08-1</name>
    <dbReference type="NCBI Taxonomy" id="1095629"/>
    <lineage>
        <taxon>Eukaryota</taxon>
        <taxon>Fungi</taxon>
        <taxon>Dikarya</taxon>
        <taxon>Basidiomycota</taxon>
        <taxon>Agaricomycotina</taxon>
        <taxon>Agaricomycetes</taxon>
        <taxon>Agaricomycetidae</taxon>
        <taxon>Agaricales</taxon>
        <taxon>Agaricineae</taxon>
        <taxon>Hydnangiaceae</taxon>
        <taxon>Laccaria</taxon>
    </lineage>
</organism>
<evidence type="ECO:0000256" key="3">
    <source>
        <dbReference type="ARBA" id="ARBA00022741"/>
    </source>
</evidence>
<dbReference type="PANTHER" id="PTHR24223:SF415">
    <property type="entry name" value="FI20190P1"/>
    <property type="match status" value="1"/>
</dbReference>
<feature type="compositionally biased region" description="Basic and acidic residues" evidence="7">
    <location>
        <begin position="404"/>
        <end position="426"/>
    </location>
</feature>
<dbReference type="GO" id="GO:0140359">
    <property type="term" value="F:ABC-type transporter activity"/>
    <property type="evidence" value="ECO:0007669"/>
    <property type="project" value="InterPro"/>
</dbReference>
<keyword evidence="4" id="KW-0067">ATP-binding</keyword>
<protein>
    <recommendedName>
        <fullName evidence="8">ABC transmembrane type-1 domain-containing protein</fullName>
    </recommendedName>
</protein>
<dbReference type="GO" id="GO:0005524">
    <property type="term" value="F:ATP binding"/>
    <property type="evidence" value="ECO:0007669"/>
    <property type="project" value="UniProtKB-KW"/>
</dbReference>
<evidence type="ECO:0000259" key="8">
    <source>
        <dbReference type="PROSITE" id="PS50929"/>
    </source>
</evidence>
<dbReference type="EMBL" id="KN838798">
    <property type="protein sequence ID" value="KIJ94342.1"/>
    <property type="molecule type" value="Genomic_DNA"/>
</dbReference>
<keyword evidence="2" id="KW-0812">Transmembrane</keyword>
<dbReference type="PROSITE" id="PS50929">
    <property type="entry name" value="ABC_TM1F"/>
    <property type="match status" value="1"/>
</dbReference>
<reference evidence="10" key="2">
    <citation type="submission" date="2015-01" db="EMBL/GenBank/DDBJ databases">
        <title>Evolutionary Origins and Diversification of the Mycorrhizal Mutualists.</title>
        <authorList>
            <consortium name="DOE Joint Genome Institute"/>
            <consortium name="Mycorrhizal Genomics Consortium"/>
            <person name="Kohler A."/>
            <person name="Kuo A."/>
            <person name="Nagy L.G."/>
            <person name="Floudas D."/>
            <person name="Copeland A."/>
            <person name="Barry K.W."/>
            <person name="Cichocki N."/>
            <person name="Veneault-Fourrey C."/>
            <person name="LaButti K."/>
            <person name="Lindquist E.A."/>
            <person name="Lipzen A."/>
            <person name="Lundell T."/>
            <person name="Morin E."/>
            <person name="Murat C."/>
            <person name="Riley R."/>
            <person name="Ohm R."/>
            <person name="Sun H."/>
            <person name="Tunlid A."/>
            <person name="Henrissat B."/>
            <person name="Grigoriev I.V."/>
            <person name="Hibbett D.S."/>
            <person name="Martin F."/>
        </authorList>
    </citation>
    <scope>NUCLEOTIDE SEQUENCE [LARGE SCALE GENOMIC DNA]</scope>
    <source>
        <strain evidence="10">LaAM-08-1</strain>
    </source>
</reference>
<dbReference type="OrthoDB" id="6500128at2759"/>
<keyword evidence="10" id="KW-1185">Reference proteome</keyword>